<dbReference type="Proteomes" id="UP000624041">
    <property type="component" value="Unassembled WGS sequence"/>
</dbReference>
<name>A0A918D2D6_9BACI</name>
<dbReference type="NCBIfam" id="NF047360">
    <property type="entry name" value="tail_chap_PVL"/>
    <property type="match status" value="1"/>
</dbReference>
<reference evidence="1" key="2">
    <citation type="submission" date="2020-09" db="EMBL/GenBank/DDBJ databases">
        <authorList>
            <person name="Sun Q."/>
            <person name="Ohkuma M."/>
        </authorList>
    </citation>
    <scope>NUCLEOTIDE SEQUENCE</scope>
    <source>
        <strain evidence="1">JCM 17251</strain>
    </source>
</reference>
<accession>A0A918D2D6</accession>
<protein>
    <submittedName>
        <fullName evidence="1">Uncharacterized protein</fullName>
    </submittedName>
</protein>
<keyword evidence="2" id="KW-1185">Reference proteome</keyword>
<gene>
    <name evidence="1" type="ORF">GCM10007971_22290</name>
</gene>
<dbReference type="AlphaFoldDB" id="A0A918D2D6"/>
<dbReference type="InterPro" id="IPR057006">
    <property type="entry name" value="Phage_TAC_19"/>
</dbReference>
<organism evidence="1 2">
    <name type="scientific">Oceanobacillus indicireducens</name>
    <dbReference type="NCBI Taxonomy" id="1004261"/>
    <lineage>
        <taxon>Bacteria</taxon>
        <taxon>Bacillati</taxon>
        <taxon>Bacillota</taxon>
        <taxon>Bacilli</taxon>
        <taxon>Bacillales</taxon>
        <taxon>Bacillaceae</taxon>
        <taxon>Oceanobacillus</taxon>
    </lineage>
</organism>
<reference evidence="1" key="1">
    <citation type="journal article" date="2014" name="Int. J. Syst. Evol. Microbiol.">
        <title>Complete genome sequence of Corynebacterium casei LMG S-19264T (=DSM 44701T), isolated from a smear-ripened cheese.</title>
        <authorList>
            <consortium name="US DOE Joint Genome Institute (JGI-PGF)"/>
            <person name="Walter F."/>
            <person name="Albersmeier A."/>
            <person name="Kalinowski J."/>
            <person name="Ruckert C."/>
        </authorList>
    </citation>
    <scope>NUCLEOTIDE SEQUENCE</scope>
    <source>
        <strain evidence="1">JCM 17251</strain>
    </source>
</reference>
<evidence type="ECO:0000313" key="1">
    <source>
        <dbReference type="EMBL" id="GGN59309.1"/>
    </source>
</evidence>
<dbReference type="Pfam" id="PF23857">
    <property type="entry name" value="Phage_TAC_19"/>
    <property type="match status" value="1"/>
</dbReference>
<sequence>MSTKTEHKPISIELEIEGKMQRFVTPKRISGTLLKEAAMISEEINSGNVIVADLDSYMQFVCNVFGNQFTLQEFEEGSDSRDIMKTVNACTLFVMGQVSMAAEMLLKSVDLAEVDEKKT</sequence>
<proteinExistence type="predicted"/>
<evidence type="ECO:0000313" key="2">
    <source>
        <dbReference type="Proteomes" id="UP000624041"/>
    </source>
</evidence>
<comment type="caution">
    <text evidence="1">The sequence shown here is derived from an EMBL/GenBank/DDBJ whole genome shotgun (WGS) entry which is preliminary data.</text>
</comment>
<dbReference type="EMBL" id="BMOS01000014">
    <property type="protein sequence ID" value="GGN59309.1"/>
    <property type="molecule type" value="Genomic_DNA"/>
</dbReference>
<dbReference type="RefSeq" id="WP_188857337.1">
    <property type="nucleotide sequence ID" value="NZ_BMOS01000014.1"/>
</dbReference>